<evidence type="ECO:0000313" key="5">
    <source>
        <dbReference type="Proteomes" id="UP001147747"/>
    </source>
</evidence>
<reference evidence="4" key="2">
    <citation type="journal article" date="2023" name="IMA Fungus">
        <title>Comparative genomic study of the Penicillium genus elucidates a diverse pangenome and 15 lateral gene transfer events.</title>
        <authorList>
            <person name="Petersen C."/>
            <person name="Sorensen T."/>
            <person name="Nielsen M.R."/>
            <person name="Sondergaard T.E."/>
            <person name="Sorensen J.L."/>
            <person name="Fitzpatrick D.A."/>
            <person name="Frisvad J.C."/>
            <person name="Nielsen K.L."/>
        </authorList>
    </citation>
    <scope>NUCLEOTIDE SEQUENCE</scope>
    <source>
        <strain evidence="4">IBT 29677</strain>
    </source>
</reference>
<dbReference type="GeneID" id="81377103"/>
<feature type="domain" description="F-box" evidence="3">
    <location>
        <begin position="1"/>
        <end position="46"/>
    </location>
</feature>
<dbReference type="SUPFAM" id="SSF48403">
    <property type="entry name" value="Ankyrin repeat"/>
    <property type="match status" value="2"/>
</dbReference>
<dbReference type="EMBL" id="JAPZBU010000012">
    <property type="protein sequence ID" value="KAJ5376600.1"/>
    <property type="molecule type" value="Genomic_DNA"/>
</dbReference>
<dbReference type="PANTHER" id="PTHR46224">
    <property type="entry name" value="ANKYRIN REPEAT FAMILY PROTEIN"/>
    <property type="match status" value="1"/>
</dbReference>
<keyword evidence="5" id="KW-1185">Reference proteome</keyword>
<dbReference type="PRINTS" id="PR01415">
    <property type="entry name" value="ANKYRIN"/>
</dbReference>
<feature type="repeat" description="ANK" evidence="1">
    <location>
        <begin position="116"/>
        <end position="148"/>
    </location>
</feature>
<dbReference type="Proteomes" id="UP001147747">
    <property type="component" value="Unassembled WGS sequence"/>
</dbReference>
<dbReference type="Gene3D" id="1.25.40.20">
    <property type="entry name" value="Ankyrin repeat-containing domain"/>
    <property type="match status" value="2"/>
</dbReference>
<proteinExistence type="predicted"/>
<organism evidence="4 5">
    <name type="scientific">Penicillium cosmopolitanum</name>
    <dbReference type="NCBI Taxonomy" id="1131564"/>
    <lineage>
        <taxon>Eukaryota</taxon>
        <taxon>Fungi</taxon>
        <taxon>Dikarya</taxon>
        <taxon>Ascomycota</taxon>
        <taxon>Pezizomycotina</taxon>
        <taxon>Eurotiomycetes</taxon>
        <taxon>Eurotiomycetidae</taxon>
        <taxon>Eurotiales</taxon>
        <taxon>Aspergillaceae</taxon>
        <taxon>Penicillium</taxon>
    </lineage>
</organism>
<dbReference type="SMART" id="SM00248">
    <property type="entry name" value="ANK"/>
    <property type="match status" value="6"/>
</dbReference>
<comment type="caution">
    <text evidence="4">The sequence shown here is derived from an EMBL/GenBank/DDBJ whole genome shotgun (WGS) entry which is preliminary data.</text>
</comment>
<dbReference type="Pfam" id="PF12796">
    <property type="entry name" value="Ank_2"/>
    <property type="match status" value="1"/>
</dbReference>
<dbReference type="InterPro" id="IPR036770">
    <property type="entry name" value="Ankyrin_rpt-contain_sf"/>
</dbReference>
<gene>
    <name evidence="4" type="ORF">N7509_013486</name>
</gene>
<keyword evidence="1" id="KW-0040">ANK repeat</keyword>
<dbReference type="PROSITE" id="PS50181">
    <property type="entry name" value="FBOX"/>
    <property type="match status" value="1"/>
</dbReference>
<dbReference type="InterPro" id="IPR001810">
    <property type="entry name" value="F-box_dom"/>
</dbReference>
<protein>
    <recommendedName>
        <fullName evidence="3">F-box domain-containing protein</fullName>
    </recommendedName>
</protein>
<name>A0A9W9VEK1_9EURO</name>
<accession>A0A9W9VEK1</accession>
<sequence length="497" mass="56006">MSLLSLPPEILLLITSDLQPHDLNALIQSHPYLHRTLNPSLYYENVHNHNASALFWCASHGYIKTLEYLLTAGANVLWASTYQRQNFQPPPVDKTSSSSFLPFKRPKRRQNGDPSSKEHPISIAAAKGHIEILAKFLELGIDVNYKDPKGRDPLSLAACGGHLELCRILLNQGADLLSSDDNDMRPTDHAVVQGHRGTEEFLFQEVQKRAIYTEDSSESDRSIVQQHLHWMLRCAAERGENDRLKFLLTKSEAELNIVPPILQENLVSDNYDNPWYPIPWRSYTPLIAAIQSAPDPISTAKILLEKGADPNILVAIANPFITNEDLGMYQNAVSAALERDQSYALIELLIEYGLTPINSEMPLIRATHLKKVDEFRLLVDNGAYYLYMAHAIWLIGYQPILDLLTERGIHSEVKVPLVTWEQLTESFDFDEYLNSEADPFGFNKDPIRPVTPPPHTEAEWARYLNGHFDDNPYPYFVGNAGCHCGTGAIEAFQAAQV</sequence>
<dbReference type="AlphaFoldDB" id="A0A9W9VEK1"/>
<dbReference type="PROSITE" id="PS50088">
    <property type="entry name" value="ANK_REPEAT"/>
    <property type="match status" value="2"/>
</dbReference>
<dbReference type="OrthoDB" id="4772757at2759"/>
<evidence type="ECO:0000313" key="4">
    <source>
        <dbReference type="EMBL" id="KAJ5376600.1"/>
    </source>
</evidence>
<feature type="repeat" description="ANK" evidence="1">
    <location>
        <begin position="149"/>
        <end position="181"/>
    </location>
</feature>
<dbReference type="RefSeq" id="XP_056481630.1">
    <property type="nucleotide sequence ID" value="XM_056638123.1"/>
</dbReference>
<reference evidence="4" key="1">
    <citation type="submission" date="2022-12" db="EMBL/GenBank/DDBJ databases">
        <authorList>
            <person name="Petersen C."/>
        </authorList>
    </citation>
    <scope>NUCLEOTIDE SEQUENCE</scope>
    <source>
        <strain evidence="4">IBT 29677</strain>
    </source>
</reference>
<dbReference type="PROSITE" id="PS50297">
    <property type="entry name" value="ANK_REP_REGION"/>
    <property type="match status" value="1"/>
</dbReference>
<evidence type="ECO:0000259" key="3">
    <source>
        <dbReference type="PROSITE" id="PS50181"/>
    </source>
</evidence>
<dbReference type="PANTHER" id="PTHR46224:SF64">
    <property type="entry name" value="IQ MOTIF AND ANKYRIN REPEAT DOMAIN-CONTAINING PROTEIN 1"/>
    <property type="match status" value="1"/>
</dbReference>
<dbReference type="InterPro" id="IPR002110">
    <property type="entry name" value="Ankyrin_rpt"/>
</dbReference>
<evidence type="ECO:0000256" key="1">
    <source>
        <dbReference type="PROSITE-ProRule" id="PRU00023"/>
    </source>
</evidence>
<feature type="region of interest" description="Disordered" evidence="2">
    <location>
        <begin position="88"/>
        <end position="119"/>
    </location>
</feature>
<dbReference type="InterPro" id="IPR051616">
    <property type="entry name" value="Cul2-RING_E3_ligase_SR"/>
</dbReference>
<evidence type="ECO:0000256" key="2">
    <source>
        <dbReference type="SAM" id="MobiDB-lite"/>
    </source>
</evidence>